<dbReference type="InterPro" id="IPR037485">
    <property type="entry name" value="PEX22"/>
</dbReference>
<dbReference type="PANTHER" id="PTHR34126">
    <property type="entry name" value="PEROXISOME BIOGENESIS PROTEIN 22"/>
    <property type="match status" value="1"/>
</dbReference>
<gene>
    <name evidence="3" type="ORF">Cni_G03517</name>
</gene>
<evidence type="ECO:0000313" key="3">
    <source>
        <dbReference type="EMBL" id="WOK94812.1"/>
    </source>
</evidence>
<dbReference type="Proteomes" id="UP001327560">
    <property type="component" value="Chromosome 1"/>
</dbReference>
<accession>A0AAQ3JRR1</accession>
<evidence type="ECO:0000256" key="2">
    <source>
        <dbReference type="SAM" id="Phobius"/>
    </source>
</evidence>
<evidence type="ECO:0000256" key="1">
    <source>
        <dbReference type="SAM" id="MobiDB-lite"/>
    </source>
</evidence>
<keyword evidence="2" id="KW-0812">Transmembrane</keyword>
<keyword evidence="2" id="KW-1133">Transmembrane helix</keyword>
<dbReference type="Pfam" id="PF22978">
    <property type="entry name" value="HAD_Pex22"/>
    <property type="match status" value="1"/>
</dbReference>
<reference evidence="3 4" key="1">
    <citation type="submission" date="2023-10" db="EMBL/GenBank/DDBJ databases">
        <title>Chromosome-scale genome assembly provides insights into flower coloration mechanisms of Canna indica.</title>
        <authorList>
            <person name="Li C."/>
        </authorList>
    </citation>
    <scope>NUCLEOTIDE SEQUENCE [LARGE SCALE GENOMIC DNA]</scope>
    <source>
        <tissue evidence="3">Flower</tissue>
    </source>
</reference>
<dbReference type="GO" id="GO:0007031">
    <property type="term" value="P:peroxisome organization"/>
    <property type="evidence" value="ECO:0007669"/>
    <property type="project" value="InterPro"/>
</dbReference>
<evidence type="ECO:0000313" key="4">
    <source>
        <dbReference type="Proteomes" id="UP001327560"/>
    </source>
</evidence>
<proteinExistence type="predicted"/>
<dbReference type="PANTHER" id="PTHR34126:SF1">
    <property type="entry name" value="PEROXISOME BIOGENESIS PROTEIN 22"/>
    <property type="match status" value="1"/>
</dbReference>
<keyword evidence="4" id="KW-1185">Reference proteome</keyword>
<feature type="transmembrane region" description="Helical" evidence="2">
    <location>
        <begin position="37"/>
        <end position="57"/>
    </location>
</feature>
<keyword evidence="2" id="KW-0472">Membrane</keyword>
<dbReference type="AlphaFoldDB" id="A0AAQ3JRR1"/>
<dbReference type="EMBL" id="CP136890">
    <property type="protein sequence ID" value="WOK94812.1"/>
    <property type="molecule type" value="Genomic_DNA"/>
</dbReference>
<feature type="region of interest" description="Disordered" evidence="1">
    <location>
        <begin position="63"/>
        <end position="97"/>
    </location>
</feature>
<organism evidence="3 4">
    <name type="scientific">Canna indica</name>
    <name type="common">Indian-shot</name>
    <dbReference type="NCBI Taxonomy" id="4628"/>
    <lineage>
        <taxon>Eukaryota</taxon>
        <taxon>Viridiplantae</taxon>
        <taxon>Streptophyta</taxon>
        <taxon>Embryophyta</taxon>
        <taxon>Tracheophyta</taxon>
        <taxon>Spermatophyta</taxon>
        <taxon>Magnoliopsida</taxon>
        <taxon>Liliopsida</taxon>
        <taxon>Zingiberales</taxon>
        <taxon>Cannaceae</taxon>
        <taxon>Canna</taxon>
    </lineage>
</organism>
<protein>
    <submittedName>
        <fullName evidence="3">Peroxisome biogenesis protein 22</fullName>
    </submittedName>
</protein>
<sequence>MSDRVADHVGALVRRLARLLNRKITDVVALLVNHKSAGSLGAVAGFAIAVIFAWKLLKPSTARRPGERRKRRAPPSTSQEAGGDDPSASGELVSGGPLKGSDVIETVVSPIELTLGQIVRKRLGGCRTVTCQLLGVILEEKTPEELQKHATVRLPVLEVVKEISKYCDIYLMETVLDDDSEVFFSCYSLVYSFLL</sequence>
<name>A0AAQ3JRR1_9LILI</name>